<protein>
    <recommendedName>
        <fullName evidence="5">Exodeoxyribonuclease 7 large subunit</fullName>
        <ecNumber evidence="5">3.1.11.6</ecNumber>
    </recommendedName>
</protein>
<evidence type="ECO:0000256" key="3">
    <source>
        <dbReference type="ARBA" id="ARBA00022801"/>
    </source>
</evidence>
<evidence type="ECO:0000259" key="6">
    <source>
        <dbReference type="Pfam" id="PF02601"/>
    </source>
</evidence>
<dbReference type="EMBL" id="FOVI01000024">
    <property type="protein sequence ID" value="SFO18095.1"/>
    <property type="molecule type" value="Genomic_DNA"/>
</dbReference>
<keyword evidence="1" id="KW-0963">Cytoplasm</keyword>
<dbReference type="GO" id="GO:0009318">
    <property type="term" value="C:exodeoxyribonuclease VII complex"/>
    <property type="evidence" value="ECO:0007669"/>
    <property type="project" value="UniProtKB-UniRule"/>
</dbReference>
<evidence type="ECO:0000256" key="2">
    <source>
        <dbReference type="ARBA" id="ARBA00022722"/>
    </source>
</evidence>
<dbReference type="InterPro" id="IPR025824">
    <property type="entry name" value="OB-fold_nuc-bd_dom"/>
</dbReference>
<dbReference type="NCBIfam" id="TIGR00237">
    <property type="entry name" value="xseA"/>
    <property type="match status" value="1"/>
</dbReference>
<keyword evidence="4 5" id="KW-0269">Exonuclease</keyword>
<dbReference type="PANTHER" id="PTHR30008:SF0">
    <property type="entry name" value="EXODEOXYRIBONUCLEASE 7 LARGE SUBUNIT"/>
    <property type="match status" value="1"/>
</dbReference>
<organism evidence="8 9">
    <name type="scientific">Paenimyroides ummariense</name>
    <dbReference type="NCBI Taxonomy" id="913024"/>
    <lineage>
        <taxon>Bacteria</taxon>
        <taxon>Pseudomonadati</taxon>
        <taxon>Bacteroidota</taxon>
        <taxon>Flavobacteriia</taxon>
        <taxon>Flavobacteriales</taxon>
        <taxon>Flavobacteriaceae</taxon>
        <taxon>Paenimyroides</taxon>
    </lineage>
</organism>
<dbReference type="GO" id="GO:0003676">
    <property type="term" value="F:nucleic acid binding"/>
    <property type="evidence" value="ECO:0007669"/>
    <property type="project" value="InterPro"/>
</dbReference>
<feature type="domain" description="Exonuclease VII large subunit C-terminal" evidence="6">
    <location>
        <begin position="139"/>
        <end position="472"/>
    </location>
</feature>
<proteinExistence type="inferred from homology"/>
<comment type="catalytic activity">
    <reaction evidence="5">
        <text>Exonucleolytic cleavage in either 5'- to 3'- or 3'- to 5'-direction to yield nucleoside 5'-phosphates.</text>
        <dbReference type="EC" id="3.1.11.6"/>
    </reaction>
</comment>
<evidence type="ECO:0000313" key="8">
    <source>
        <dbReference type="EMBL" id="SFO18095.1"/>
    </source>
</evidence>
<dbReference type="Pfam" id="PF13742">
    <property type="entry name" value="tRNA_anti_2"/>
    <property type="match status" value="1"/>
</dbReference>
<evidence type="ECO:0000313" key="9">
    <source>
        <dbReference type="Proteomes" id="UP000199036"/>
    </source>
</evidence>
<dbReference type="RefSeq" id="WP_091525526.1">
    <property type="nucleotide sequence ID" value="NZ_FOVI01000024.1"/>
</dbReference>
<gene>
    <name evidence="8" type="ORF">SAMN05421741_12432</name>
</gene>
<dbReference type="EC" id="3.1.11.6" evidence="5"/>
<comment type="similarity">
    <text evidence="5">Belongs to the XseA family.</text>
</comment>
<dbReference type="InterPro" id="IPR003753">
    <property type="entry name" value="Exonuc_VII_L"/>
</dbReference>
<dbReference type="GO" id="GO:0008855">
    <property type="term" value="F:exodeoxyribonuclease VII activity"/>
    <property type="evidence" value="ECO:0007669"/>
    <property type="project" value="UniProtKB-UniRule"/>
</dbReference>
<evidence type="ECO:0000256" key="4">
    <source>
        <dbReference type="ARBA" id="ARBA00022839"/>
    </source>
</evidence>
<evidence type="ECO:0000259" key="7">
    <source>
        <dbReference type="Pfam" id="PF13742"/>
    </source>
</evidence>
<dbReference type="Pfam" id="PF02601">
    <property type="entry name" value="Exonuc_VII_L"/>
    <property type="match status" value="1"/>
</dbReference>
<accession>A0A1I5F2X6</accession>
<feature type="domain" description="OB-fold nucleic acid binding" evidence="7">
    <location>
        <begin position="7"/>
        <end position="113"/>
    </location>
</feature>
<keyword evidence="2 5" id="KW-0540">Nuclease</keyword>
<dbReference type="STRING" id="913024.SAMN05421741_12432"/>
<reference evidence="9" key="1">
    <citation type="submission" date="2016-10" db="EMBL/GenBank/DDBJ databases">
        <authorList>
            <person name="Varghese N."/>
            <person name="Submissions S."/>
        </authorList>
    </citation>
    <scope>NUCLEOTIDE SEQUENCE [LARGE SCALE GENOMIC DNA]</scope>
    <source>
        <strain evidence="9">DS-12</strain>
    </source>
</reference>
<dbReference type="OrthoDB" id="9802795at2"/>
<dbReference type="PANTHER" id="PTHR30008">
    <property type="entry name" value="EXODEOXYRIBONUCLEASE 7 LARGE SUBUNIT"/>
    <property type="match status" value="1"/>
</dbReference>
<sequence>MIPEKAYTLSVIMNRIKQVFDERMNEVYFWMKAELMHVKSDRSGHYYLDLVETKDGTIVAKSTAQMWNYTATYLKEELGTDFDQIIKPGSEIMCYCKAVFHTVYGLSFVITKVDINYNLGALERQKKAVLEKLLKEGVLEKNKQHKLPKVIQRIALVASPNTSGYEDFLNQLKKNSYNYAYHVKTFPAKVQGDTAAKEITEQLETIPYGDFDAVVLLRGGGSKFDLEAFNDYQLAKAIGSCPLPVITGIGHETDTSIADLTAHTALKTPSAAGAFIVERTVEFENDIQLAYLNIKRIYDQKLQQLNKDLKHHITEFSALSKAQTRTERGNLHTLTNRIINFVNEEQVNAHSLLNKATQQLSLLPNKKVQQALQLKNEQAEQLQLFSNYIIRETRTPLKQKAEQLPYLTKMKLRAANSKLTDWEHYPSLYHPEAVLRKGYALVRKEQVVVKRTTILEKGDFIEIELYDRTINTKIEDTPTWKNLHTKKQNRN</sequence>
<comment type="subcellular location">
    <subcellularLocation>
        <location evidence="5">Cytoplasm</location>
    </subcellularLocation>
</comment>
<keyword evidence="3 5" id="KW-0378">Hydrolase</keyword>
<dbReference type="Proteomes" id="UP000199036">
    <property type="component" value="Unassembled WGS sequence"/>
</dbReference>
<dbReference type="GO" id="GO:0005737">
    <property type="term" value="C:cytoplasm"/>
    <property type="evidence" value="ECO:0007669"/>
    <property type="project" value="UniProtKB-SubCell"/>
</dbReference>
<evidence type="ECO:0000256" key="5">
    <source>
        <dbReference type="RuleBase" id="RU004355"/>
    </source>
</evidence>
<dbReference type="AlphaFoldDB" id="A0A1I5F2X6"/>
<name>A0A1I5F2X6_9FLAO</name>
<dbReference type="InterPro" id="IPR020579">
    <property type="entry name" value="Exonuc_VII_lsu_C"/>
</dbReference>
<dbReference type="GO" id="GO:0006308">
    <property type="term" value="P:DNA catabolic process"/>
    <property type="evidence" value="ECO:0007669"/>
    <property type="project" value="UniProtKB-UniRule"/>
</dbReference>
<evidence type="ECO:0000256" key="1">
    <source>
        <dbReference type="ARBA" id="ARBA00022490"/>
    </source>
</evidence>
<keyword evidence="9" id="KW-1185">Reference proteome</keyword>